<dbReference type="PROSITE" id="PS51257">
    <property type="entry name" value="PROKAR_LIPOPROTEIN"/>
    <property type="match status" value="1"/>
</dbReference>
<comment type="caution">
    <text evidence="1">The sequence shown here is derived from an EMBL/GenBank/DDBJ whole genome shotgun (WGS) entry which is preliminary data.</text>
</comment>
<evidence type="ECO:0000313" key="1">
    <source>
        <dbReference type="EMBL" id="MDW8549841.1"/>
    </source>
</evidence>
<organism evidence="1 2">
    <name type="scientific">Epilithonimonas ginsengisoli</name>
    <dbReference type="NCBI Taxonomy" id="1245592"/>
    <lineage>
        <taxon>Bacteria</taxon>
        <taxon>Pseudomonadati</taxon>
        <taxon>Bacteroidota</taxon>
        <taxon>Flavobacteriia</taxon>
        <taxon>Flavobacteriales</taxon>
        <taxon>Weeksellaceae</taxon>
        <taxon>Chryseobacterium group</taxon>
        <taxon>Epilithonimonas</taxon>
    </lineage>
</organism>
<protein>
    <recommendedName>
        <fullName evidence="3">Lipoprotein</fullName>
    </recommendedName>
</protein>
<dbReference type="RefSeq" id="WP_063969493.1">
    <property type="nucleotide sequence ID" value="NZ_JAMXLT020000023.1"/>
</dbReference>
<reference evidence="1 2" key="1">
    <citation type="submission" date="2023-11" db="EMBL/GenBank/DDBJ databases">
        <title>First isolation, identification, and characterization of non-pathogenic Epilithonimonas ginsengisoli isolated from diseased farmed rainbow trout (Oncorhynchus mykiss) in Chile.</title>
        <authorList>
            <person name="Miranda C.D."/>
            <person name="Irgang R."/>
            <person name="Concha C."/>
            <person name="Rojas R."/>
            <person name="Avendano R."/>
        </authorList>
    </citation>
    <scope>NUCLEOTIDE SEQUENCE [LARGE SCALE GENOMIC DNA]</scope>
    <source>
        <strain evidence="1 2">FP99</strain>
    </source>
</reference>
<dbReference type="Proteomes" id="UP001204439">
    <property type="component" value="Unassembled WGS sequence"/>
</dbReference>
<evidence type="ECO:0000313" key="2">
    <source>
        <dbReference type="Proteomes" id="UP001204439"/>
    </source>
</evidence>
<dbReference type="EMBL" id="JAMXLT020000023">
    <property type="protein sequence ID" value="MDW8549841.1"/>
    <property type="molecule type" value="Genomic_DNA"/>
</dbReference>
<sequence length="158" mass="18858">MENQKKIISVFLIFLYFFFGCNSPQQNLSARKEKEDCVNDSTLYKKVNEQHLLYKDSLNNLYLKVNNIQLIENQKKLSNCQKHPYIFVKEMALKNDSIVGLKNVIDIVTFKKYSNNVYADRNRIYYFETEIATYPIFFEVDIKPSDKIRFDSLKRRNN</sequence>
<keyword evidence="2" id="KW-1185">Reference proteome</keyword>
<gene>
    <name evidence="1" type="ORF">NG800_013025</name>
</gene>
<name>A0ABU4JK35_9FLAO</name>
<proteinExistence type="predicted"/>
<accession>A0ABU4JK35</accession>
<evidence type="ECO:0008006" key="3">
    <source>
        <dbReference type="Google" id="ProtNLM"/>
    </source>
</evidence>